<evidence type="ECO:0000256" key="1">
    <source>
        <dbReference type="ARBA" id="ARBA00039908"/>
    </source>
</evidence>
<feature type="domain" description="COMM" evidence="4">
    <location>
        <begin position="133"/>
        <end position="200"/>
    </location>
</feature>
<comment type="function">
    <text evidence="2">Scaffold protein in the commander complex that is essential for endosomal recycling of transmembrane cargos; the commander complex is composed of the CCC subcomplex and the retriever subcomplex. May modulate activity of cullin-RING E3 ubiquitin ligase (CRL) complexes. Down-regulates activation of NF-kappa-B. Inhibits TNF-induced NFKB1 activation.</text>
</comment>
<proteinExistence type="inferred from homology"/>
<name>A0ABD3X0A9_SINWO</name>
<sequence length="200" mass="22232">MALIEFSQPAGFGDTIGLINNWPQEMLSELCEEVILLLQYKIGSINRNKYLEKLLMQDSTLTSEKVKSCINAVSHLYRFAAKAKLSGEDLHQQLTSDFTCGVSTLSVITNVWKTKGPSLIACNFTEEKLNIGQLVDLQWKLGMAISSDSCKSLNSPFVILKLKVSDPSGNLHTYTMEMTLTQFKNFSTQLKEIASLLATV</sequence>
<dbReference type="Pfam" id="PF07258">
    <property type="entry name" value="COMM_domain"/>
    <property type="match status" value="1"/>
</dbReference>
<dbReference type="InterPro" id="IPR047155">
    <property type="entry name" value="COMMD4/6/7/8"/>
</dbReference>
<dbReference type="AlphaFoldDB" id="A0ABD3X0A9"/>
<gene>
    <name evidence="5" type="ORF">ACJMK2_030640</name>
</gene>
<dbReference type="PANTHER" id="PTHR16231">
    <property type="entry name" value="COMM DOMAIN-CONTAINING PROTEIN 4-8 FAMILY MEMBER"/>
    <property type="match status" value="1"/>
</dbReference>
<comment type="similarity">
    <text evidence="3">Belongs to the COMM domain-containing protein 6 family.</text>
</comment>
<keyword evidence="6" id="KW-1185">Reference proteome</keyword>
<comment type="caution">
    <text evidence="5">The sequence shown here is derived from an EMBL/GenBank/DDBJ whole genome shotgun (WGS) entry which is preliminary data.</text>
</comment>
<evidence type="ECO:0000259" key="4">
    <source>
        <dbReference type="PROSITE" id="PS51269"/>
    </source>
</evidence>
<evidence type="ECO:0000313" key="6">
    <source>
        <dbReference type="Proteomes" id="UP001634394"/>
    </source>
</evidence>
<dbReference type="InterPro" id="IPR017920">
    <property type="entry name" value="COMM"/>
</dbReference>
<dbReference type="PROSITE" id="PS51269">
    <property type="entry name" value="COMM"/>
    <property type="match status" value="1"/>
</dbReference>
<dbReference type="EMBL" id="JBJQND010000004">
    <property type="protein sequence ID" value="KAL3878275.1"/>
    <property type="molecule type" value="Genomic_DNA"/>
</dbReference>
<evidence type="ECO:0000256" key="3">
    <source>
        <dbReference type="ARBA" id="ARBA00093468"/>
    </source>
</evidence>
<dbReference type="PANTHER" id="PTHR16231:SF5">
    <property type="entry name" value="COMM DOMAIN-CONTAINING PROTEIN 6"/>
    <property type="match status" value="1"/>
</dbReference>
<evidence type="ECO:0000256" key="2">
    <source>
        <dbReference type="ARBA" id="ARBA00093393"/>
    </source>
</evidence>
<dbReference type="Proteomes" id="UP001634394">
    <property type="component" value="Unassembled WGS sequence"/>
</dbReference>
<reference evidence="5 6" key="1">
    <citation type="submission" date="2024-11" db="EMBL/GenBank/DDBJ databases">
        <title>Chromosome-level genome assembly of the freshwater bivalve Anodonta woodiana.</title>
        <authorList>
            <person name="Chen X."/>
        </authorList>
    </citation>
    <scope>NUCLEOTIDE SEQUENCE [LARGE SCALE GENOMIC DNA]</scope>
    <source>
        <strain evidence="5">MN2024</strain>
        <tissue evidence="5">Gills</tissue>
    </source>
</reference>
<dbReference type="Pfam" id="PF21672">
    <property type="entry name" value="COMM_HN"/>
    <property type="match status" value="1"/>
</dbReference>
<organism evidence="5 6">
    <name type="scientific">Sinanodonta woodiana</name>
    <name type="common">Chinese pond mussel</name>
    <name type="synonym">Anodonta woodiana</name>
    <dbReference type="NCBI Taxonomy" id="1069815"/>
    <lineage>
        <taxon>Eukaryota</taxon>
        <taxon>Metazoa</taxon>
        <taxon>Spiralia</taxon>
        <taxon>Lophotrochozoa</taxon>
        <taxon>Mollusca</taxon>
        <taxon>Bivalvia</taxon>
        <taxon>Autobranchia</taxon>
        <taxon>Heteroconchia</taxon>
        <taxon>Palaeoheterodonta</taxon>
        <taxon>Unionida</taxon>
        <taxon>Unionoidea</taxon>
        <taxon>Unionidae</taxon>
        <taxon>Unioninae</taxon>
        <taxon>Sinanodonta</taxon>
    </lineage>
</organism>
<accession>A0ABD3X0A9</accession>
<protein>
    <recommendedName>
        <fullName evidence="1">COMM domain-containing protein 6</fullName>
    </recommendedName>
</protein>
<evidence type="ECO:0000313" key="5">
    <source>
        <dbReference type="EMBL" id="KAL3878275.1"/>
    </source>
</evidence>